<evidence type="ECO:0000259" key="2">
    <source>
        <dbReference type="Pfam" id="PF23500"/>
    </source>
</evidence>
<evidence type="ECO:0000313" key="4">
    <source>
        <dbReference type="Proteomes" id="UP000600214"/>
    </source>
</evidence>
<feature type="signal peptide" evidence="1">
    <location>
        <begin position="1"/>
        <end position="21"/>
    </location>
</feature>
<evidence type="ECO:0000256" key="1">
    <source>
        <dbReference type="SAM" id="SignalP"/>
    </source>
</evidence>
<proteinExistence type="predicted"/>
<comment type="caution">
    <text evidence="3">The sequence shown here is derived from an EMBL/GenBank/DDBJ whole genome shotgun (WGS) entry which is preliminary data.</text>
</comment>
<dbReference type="NCBIfam" id="TIGR02604">
    <property type="entry name" value="Piru_Ver_Nterm"/>
    <property type="match status" value="1"/>
</dbReference>
<gene>
    <name evidence="3" type="ORF">GCM10007423_17330</name>
</gene>
<dbReference type="InterPro" id="IPR055557">
    <property type="entry name" value="DUF7133"/>
</dbReference>
<dbReference type="InterPro" id="IPR011042">
    <property type="entry name" value="6-blade_b-propeller_TolB-like"/>
</dbReference>
<dbReference type="InterPro" id="IPR013428">
    <property type="entry name" value="Membrane-bound_put_N"/>
</dbReference>
<dbReference type="InterPro" id="IPR011989">
    <property type="entry name" value="ARM-like"/>
</dbReference>
<evidence type="ECO:0000313" key="3">
    <source>
        <dbReference type="EMBL" id="GGH29730.1"/>
    </source>
</evidence>
<dbReference type="Proteomes" id="UP000600214">
    <property type="component" value="Unassembled WGS sequence"/>
</dbReference>
<dbReference type="Gene3D" id="2.120.10.30">
    <property type="entry name" value="TolB, C-terminal domain"/>
    <property type="match status" value="1"/>
</dbReference>
<dbReference type="SUPFAM" id="SSF50952">
    <property type="entry name" value="Soluble quinoprotein glucose dehydrogenase"/>
    <property type="match status" value="1"/>
</dbReference>
<reference evidence="4" key="1">
    <citation type="journal article" date="2019" name="Int. J. Syst. Evol. Microbiol.">
        <title>The Global Catalogue of Microorganisms (GCM) 10K type strain sequencing project: providing services to taxonomists for standard genome sequencing and annotation.</title>
        <authorList>
            <consortium name="The Broad Institute Genomics Platform"/>
            <consortium name="The Broad Institute Genome Sequencing Center for Infectious Disease"/>
            <person name="Wu L."/>
            <person name="Ma J."/>
        </authorList>
    </citation>
    <scope>NUCLEOTIDE SEQUENCE [LARGE SCALE GENOMIC DNA]</scope>
    <source>
        <strain evidence="4">CGMCC 1.15288</strain>
    </source>
</reference>
<dbReference type="RefSeq" id="WP_188930679.1">
    <property type="nucleotide sequence ID" value="NZ_BMIA01000001.1"/>
</dbReference>
<dbReference type="SUPFAM" id="SSF48371">
    <property type="entry name" value="ARM repeat"/>
    <property type="match status" value="1"/>
</dbReference>
<feature type="chain" id="PRO_5046808023" description="DUF7133 domain-containing protein" evidence="1">
    <location>
        <begin position="22"/>
        <end position="710"/>
    </location>
</feature>
<accession>A0ABQ1YMM7</accession>
<protein>
    <recommendedName>
        <fullName evidence="2">DUF7133 domain-containing protein</fullName>
    </recommendedName>
</protein>
<dbReference type="Gene3D" id="1.25.10.10">
    <property type="entry name" value="Leucine-rich Repeat Variant"/>
    <property type="match status" value="1"/>
</dbReference>
<dbReference type="InterPro" id="IPR016024">
    <property type="entry name" value="ARM-type_fold"/>
</dbReference>
<dbReference type="EMBL" id="BMIA01000001">
    <property type="protein sequence ID" value="GGH29730.1"/>
    <property type="molecule type" value="Genomic_DNA"/>
</dbReference>
<dbReference type="InterPro" id="IPR011041">
    <property type="entry name" value="Quinoprot_gluc/sorb_DH_b-prop"/>
</dbReference>
<organism evidence="3 4">
    <name type="scientific">Dyadobacter endophyticus</name>
    <dbReference type="NCBI Taxonomy" id="1749036"/>
    <lineage>
        <taxon>Bacteria</taxon>
        <taxon>Pseudomonadati</taxon>
        <taxon>Bacteroidota</taxon>
        <taxon>Cytophagia</taxon>
        <taxon>Cytophagales</taxon>
        <taxon>Spirosomataceae</taxon>
        <taxon>Dyadobacter</taxon>
    </lineage>
</organism>
<dbReference type="PANTHER" id="PTHR33546">
    <property type="entry name" value="LARGE, MULTIFUNCTIONAL SECRETED PROTEIN-RELATED"/>
    <property type="match status" value="1"/>
</dbReference>
<sequence>MRQLKSLGVAVMVLFSAHSLAQKRYSDALSPTESARTFQLREEFSIEPVVTEPDVLSPVDLVFDASGNAFVVEMGDYPYDAQPGRFKGRIRLLKDTNGDGKIDKSYVFADGLPSATSVLPYKDGIIVCAAPDILLLRDTNGDFKADTRELLFTGFFAKNSEAQITSLRYGVDNWIYANNSGQAGTITSPLRPDAPALNVAGGNFRFRLDKTRFEVESGSGQFGLAMDEWGHRFYTQNTLHIQQSPIAWRYLHRHNYLPSFRSDVNISDHELEMFQKSGTPYWRQQRSDRRQAKYDSLKTGFTEYARDHFTGASGGTFYGGDGFPRAFQGSIFTGEVAGNLVHRDVIHTSSGSPAFSAVRDTGEKDREFLASTDSWFRPANLATGPDGYLYVVDMYRQHIETPVSIPEDLKTDMDFANGEQYGRIWRIFPKEGQKRPVLLPDLRTKTAAELVSLLEHPNQWWRLNAQRMLVERQDKSVNTVLQQMAIAHADPRTRLHAIYTLEALGGLDETLVKKALSDAHAGVREHAIILAEQYPSLLSEIVRAMDDSSPQVAYQAALSAGQSDKKEVLPALAACAEKHSDNASYRLAILSSNAGSSPELMPLLVGKGTFFGASAAGKLKFIEEYAYVSGARNGRNDIASLLNVIQTPVVAADPQWAVAALTGLTKGIKKSSNKMEPEKGIAKSLEKLEKHTTEAVRKQAAEVKKALNIN</sequence>
<dbReference type="Pfam" id="PF23500">
    <property type="entry name" value="DUF7133"/>
    <property type="match status" value="1"/>
</dbReference>
<name>A0ABQ1YMM7_9BACT</name>
<dbReference type="PANTHER" id="PTHR33546:SF1">
    <property type="entry name" value="LARGE, MULTIFUNCTIONAL SECRETED PROTEIN"/>
    <property type="match status" value="1"/>
</dbReference>
<keyword evidence="1" id="KW-0732">Signal</keyword>
<keyword evidence="4" id="KW-1185">Reference proteome</keyword>
<feature type="domain" description="DUF7133" evidence="2">
    <location>
        <begin position="30"/>
        <end position="430"/>
    </location>
</feature>